<dbReference type="Gene3D" id="3.40.50.300">
    <property type="entry name" value="P-loop containing nucleotide triphosphate hydrolases"/>
    <property type="match status" value="1"/>
</dbReference>
<dbReference type="InterPro" id="IPR056884">
    <property type="entry name" value="NPHP3-like_N"/>
</dbReference>
<feature type="domain" description="Nephrocystin 3-like N-terminal" evidence="2">
    <location>
        <begin position="101"/>
        <end position="269"/>
    </location>
</feature>
<organism evidence="3 4">
    <name type="scientific">Agaricus bisporus var. burnettii</name>
    <dbReference type="NCBI Taxonomy" id="192524"/>
    <lineage>
        <taxon>Eukaryota</taxon>
        <taxon>Fungi</taxon>
        <taxon>Dikarya</taxon>
        <taxon>Basidiomycota</taxon>
        <taxon>Agaricomycotina</taxon>
        <taxon>Agaricomycetes</taxon>
        <taxon>Agaricomycetidae</taxon>
        <taxon>Agaricales</taxon>
        <taxon>Agaricineae</taxon>
        <taxon>Agaricaceae</taxon>
        <taxon>Agaricus</taxon>
    </lineage>
</organism>
<keyword evidence="1" id="KW-0677">Repeat</keyword>
<proteinExistence type="predicted"/>
<dbReference type="SUPFAM" id="SSF52540">
    <property type="entry name" value="P-loop containing nucleoside triphosphate hydrolases"/>
    <property type="match status" value="1"/>
</dbReference>
<evidence type="ECO:0000259" key="2">
    <source>
        <dbReference type="Pfam" id="PF24883"/>
    </source>
</evidence>
<reference evidence="3 4" key="1">
    <citation type="journal article" name="Sci. Rep.">
        <title>Telomere-to-telomere assembled and centromere annotated genomes of the two main subspecies of the button mushroom Agaricus bisporus reveal especially polymorphic chromosome ends.</title>
        <authorList>
            <person name="Sonnenberg A.S.M."/>
            <person name="Sedaghat-Telgerd N."/>
            <person name="Lavrijssen B."/>
            <person name="Ohm R.A."/>
            <person name="Hendrickx P.M."/>
            <person name="Scholtmeijer K."/>
            <person name="Baars J.J.P."/>
            <person name="van Peer A."/>
        </authorList>
    </citation>
    <scope>NUCLEOTIDE SEQUENCE [LARGE SCALE GENOMIC DNA]</scope>
    <source>
        <strain evidence="3 4">H119_p4</strain>
    </source>
</reference>
<dbReference type="Proteomes" id="UP000629468">
    <property type="component" value="Unassembled WGS sequence"/>
</dbReference>
<dbReference type="PANTHER" id="PTHR10039:SF14">
    <property type="entry name" value="NACHT DOMAIN-CONTAINING PROTEIN"/>
    <property type="match status" value="1"/>
</dbReference>
<comment type="caution">
    <text evidence="3">The sequence shown here is derived from an EMBL/GenBank/DDBJ whole genome shotgun (WGS) entry which is preliminary data.</text>
</comment>
<evidence type="ECO:0000256" key="1">
    <source>
        <dbReference type="ARBA" id="ARBA00022737"/>
    </source>
</evidence>
<dbReference type="PANTHER" id="PTHR10039">
    <property type="entry name" value="AMELOGENIN"/>
    <property type="match status" value="1"/>
</dbReference>
<protein>
    <recommendedName>
        <fullName evidence="2">Nephrocystin 3-like N-terminal domain-containing protein</fullName>
    </recommendedName>
</protein>
<dbReference type="EMBL" id="JABXXO010000005">
    <property type="protein sequence ID" value="KAF7777671.1"/>
    <property type="molecule type" value="Genomic_DNA"/>
</dbReference>
<evidence type="ECO:0000313" key="3">
    <source>
        <dbReference type="EMBL" id="KAF7777671.1"/>
    </source>
</evidence>
<dbReference type="Pfam" id="PF24883">
    <property type="entry name" value="NPHP3_N"/>
    <property type="match status" value="1"/>
</dbReference>
<sequence>MILEWFSRFLPTASELEKEDTLPDTGSEPTNTNTTNGFFHQATNFAIHGAHMYDHPQNFQVIHNTIITGTAALDRLLPYTCPDAAVDSSARDPPPRCHPGTRQRILDTLNDWLINHLWKIFWLSGPAGTGKSAIAQTFAEICLEQGRLGAAYFFFRSSGRNDPRTVIPSLAYQLAVNVPDYGNLLGHAIALDPSIFQKTPRVQLRKLIVEPFTRLQTQGHRSTQTPLLIVLDGLDECKGIQAQCDIVEMVGEVVRLKKDLPLLWLIMSRPEPHLQYIFSRADFSIECKKEILLINADTKDDVDRHLRESFIDIRTRFPLVTDPTWPCEAQSRRVGDITSGLFALAATIISYISDITYGDPVGRLRDFLAFMTNANHVTTANPLQTLDLLYSQILSEIPANIYPTTRRILSFHQLLPFPIQLSCNFLSMDKYEFYNALSKLHSLFDVASPDEARGAGLKMHHASFHEYLRSPFRSGRFHISREDSVVDFFKALLFWYRIILRDPRFVSDGPFKMIEDIVILPGLKWISNDNGNNQVTSKCITKLAYRFFLSNFRPLPAIDVEETLNQLEDFDFRYMLVNQRDVAEFARFAEWLFTLGPRNTILHIEPQDELEETLLNKVIHEAGQRMEPAAFPMAKTTVSIVLATYISSSNYP</sequence>
<accession>A0A8H7F5C0</accession>
<dbReference type="AlphaFoldDB" id="A0A8H7F5C0"/>
<dbReference type="InterPro" id="IPR027417">
    <property type="entry name" value="P-loop_NTPase"/>
</dbReference>
<evidence type="ECO:0000313" key="4">
    <source>
        <dbReference type="Proteomes" id="UP000629468"/>
    </source>
</evidence>
<name>A0A8H7F5C0_AGABI</name>
<gene>
    <name evidence="3" type="ORF">Agabi119p4_3743</name>
</gene>